<keyword evidence="11" id="KW-1185">Reference proteome</keyword>
<evidence type="ECO:0000256" key="3">
    <source>
        <dbReference type="ARBA" id="ARBA00022824"/>
    </source>
</evidence>
<feature type="compositionally biased region" description="Basic and acidic residues" evidence="7">
    <location>
        <begin position="123"/>
        <end position="135"/>
    </location>
</feature>
<dbReference type="PANTHER" id="PTHR18864:SF1">
    <property type="entry name" value="KINECTIN"/>
    <property type="match status" value="1"/>
</dbReference>
<evidence type="ECO:0000256" key="6">
    <source>
        <dbReference type="SAM" id="Coils"/>
    </source>
</evidence>
<sequence length="1310" mass="151303">MEFYESTYFIVLIPSVVITVIFLFFWLFMKETLYDEVLAKQKKEQKLIPTKTDKKKAEKKKNKKKEIQNGNLHESDSEGVTRDFKLSDALAVEDEQVVPVPLNVVESSSSVRERKKKEKKHKPVLEEQVTKESDASKIPCKKVEPVPVTKQPTPPSEAAASKKKPGQKKSKNGSVLVDEPLIHATTYIPLMDNADSNPVVDKREIIDLIKPDQAEGIQKTGAKKLKIETDKENAEVKFKDFLLSLKTMMFSDDEALCVVDLLKEKSGVIQDALKKSNKGELTALVHQLQEKDKLLAAVKEDAAALKDRCKQLTQEMITEKERSNVVIARMKDRIGTLEKEHNVFQNKMHVSYQETQQMQIKFQQVREQMEAEIAHLKQENGILRDAVSNTTNQLESKQSAELNKLRQDYARLVNELTEKTGKLQQEEVQKKNAEQAVTQLKVQLQEAERRWEEVQSYIRKRTAEHEAAQQDLQSKFVAKENEVQSLHSKLTDTLVSKQQLEQRLMQLMESEQKRVNKEESLQMQIQDILEQNEALKAQIQQFHSQIAAQTSASALAEELHKVIAEKDKQIKQTEDSLANEHDHLASKEEELKDIQNMNFLLNAEVQKLQALANEQAAAAHELEKMQKSVHVKDDKIRLLEEQLQCEISNKMEEFKILNDQNKALQLEVQKLQTLISEQPNKDVVEQMEKCIQEKDEKLKTVEELLETGLIQVATKEEELNAIRTENSSLRKEVQDLKVKQNDQVSFASLVEELKKVIHEKDGKIKSVEELLEAELLKVANKEKTIQDLKQEIEALKEEIGNIQLEKAQQLSITSQVQELQNLLKGKEEQMNTMKTVLEEKEKDLANRGKWLQDLQEENQSLKAHVQEVAQHNLKEAYSASQFDELETVLKKKENEMKRLETMLKEKESDLSSKTKLLQEVQDENKLFKSQIEQLQQQNYQQASFPPHEDLLKVISEREKEITGLHDELDSLKDAVEHQRKKNNDLREKNWEAMEALASTEKMLQDKVNKTSKERQQHVEAVELEAKEVLRNLFPKVSVPSNLSYSEWLHGFEKKAKECVAETSNSEEVKVLEHKLKEADEMHTLLQLECEKYKSVLAETEGILQKLQKSVEQEENKWKVKVDESQKTIKQMQLSFTSSEQELERLRRENKDIENLRREREHLEMELEKAEIERSTYVTEVRELKDLLTELQKKLDDSYSEAVRQNEELNLLKTQLNETLTKLRTEQSERQKVAGDLNKAQQSLDLIQSKIVKAAGDTTVIENSDVSPEMESSEKETISISLNQTVTQLQQLLQAVNQQLTKEKEHYQVLE</sequence>
<name>A0A8C3WLF8_9CETA</name>
<keyword evidence="2 8" id="KW-0812">Transmembrane</keyword>
<keyword evidence="5 8" id="KW-0472">Membrane</keyword>
<evidence type="ECO:0000256" key="4">
    <source>
        <dbReference type="ARBA" id="ARBA00022989"/>
    </source>
</evidence>
<feature type="compositionally biased region" description="Basic residues" evidence="7">
    <location>
        <begin position="113"/>
        <end position="122"/>
    </location>
</feature>
<feature type="domain" description="Ribosome receptor lysine/proline rich" evidence="9">
    <location>
        <begin position="29"/>
        <end position="163"/>
    </location>
</feature>
<evidence type="ECO:0000313" key="11">
    <source>
        <dbReference type="Proteomes" id="UP000694540"/>
    </source>
</evidence>
<dbReference type="InterPro" id="IPR007794">
    <property type="entry name" value="Rib_rcpt_KP"/>
</dbReference>
<evidence type="ECO:0000256" key="7">
    <source>
        <dbReference type="SAM" id="MobiDB-lite"/>
    </source>
</evidence>
<reference evidence="10" key="1">
    <citation type="submission" date="2025-08" db="UniProtKB">
        <authorList>
            <consortium name="Ensembl"/>
        </authorList>
    </citation>
    <scope>IDENTIFICATION</scope>
</reference>
<feature type="transmembrane region" description="Helical" evidence="8">
    <location>
        <begin position="7"/>
        <end position="29"/>
    </location>
</feature>
<feature type="region of interest" description="Disordered" evidence="7">
    <location>
        <begin position="48"/>
        <end position="80"/>
    </location>
</feature>
<evidence type="ECO:0000259" key="9">
    <source>
        <dbReference type="Pfam" id="PF05104"/>
    </source>
</evidence>
<feature type="coiled-coil region" evidence="6">
    <location>
        <begin position="1068"/>
        <end position="1228"/>
    </location>
</feature>
<dbReference type="Pfam" id="PF05104">
    <property type="entry name" value="Rib_recp_KP_reg"/>
    <property type="match status" value="1"/>
</dbReference>
<protein>
    <submittedName>
        <fullName evidence="10">Kinectin 1</fullName>
    </submittedName>
</protein>
<dbReference type="GO" id="GO:0007018">
    <property type="term" value="P:microtubule-based movement"/>
    <property type="evidence" value="ECO:0007669"/>
    <property type="project" value="InterPro"/>
</dbReference>
<proteinExistence type="predicted"/>
<dbReference type="GO" id="GO:0005789">
    <property type="term" value="C:endoplasmic reticulum membrane"/>
    <property type="evidence" value="ECO:0007669"/>
    <property type="project" value="UniProtKB-SubCell"/>
</dbReference>
<gene>
    <name evidence="10" type="primary">KTN1</name>
</gene>
<organism evidence="10 11">
    <name type="scientific">Catagonus wagneri</name>
    <name type="common">Chacoan peccary</name>
    <dbReference type="NCBI Taxonomy" id="51154"/>
    <lineage>
        <taxon>Eukaryota</taxon>
        <taxon>Metazoa</taxon>
        <taxon>Chordata</taxon>
        <taxon>Craniata</taxon>
        <taxon>Vertebrata</taxon>
        <taxon>Euteleostomi</taxon>
        <taxon>Mammalia</taxon>
        <taxon>Eutheria</taxon>
        <taxon>Laurasiatheria</taxon>
        <taxon>Artiodactyla</taxon>
        <taxon>Suina</taxon>
        <taxon>Tayassuidae</taxon>
        <taxon>Catagonus</taxon>
    </lineage>
</organism>
<dbReference type="GeneTree" id="ENSGT00940000158237"/>
<reference evidence="10" key="2">
    <citation type="submission" date="2025-09" db="UniProtKB">
        <authorList>
            <consortium name="Ensembl"/>
        </authorList>
    </citation>
    <scope>IDENTIFICATION</scope>
</reference>
<feature type="compositionally biased region" description="Basic residues" evidence="7">
    <location>
        <begin position="161"/>
        <end position="171"/>
    </location>
</feature>
<evidence type="ECO:0000256" key="1">
    <source>
        <dbReference type="ARBA" id="ARBA00004389"/>
    </source>
</evidence>
<accession>A0A8C3WLF8</accession>
<dbReference type="Ensembl" id="ENSCWAT00000013455.1">
    <property type="protein sequence ID" value="ENSCWAP00000012379.1"/>
    <property type="gene ID" value="ENSCWAG00000008232.1"/>
</dbReference>
<evidence type="ECO:0000256" key="2">
    <source>
        <dbReference type="ARBA" id="ARBA00022692"/>
    </source>
</evidence>
<dbReference type="PANTHER" id="PTHR18864">
    <property type="entry name" value="KINECTIN"/>
    <property type="match status" value="1"/>
</dbReference>
<dbReference type="GO" id="GO:0015031">
    <property type="term" value="P:protein transport"/>
    <property type="evidence" value="ECO:0007669"/>
    <property type="project" value="InterPro"/>
</dbReference>
<dbReference type="GO" id="GO:0019894">
    <property type="term" value="F:kinesin binding"/>
    <property type="evidence" value="ECO:0007669"/>
    <property type="project" value="InterPro"/>
</dbReference>
<keyword evidence="4 8" id="KW-1133">Transmembrane helix</keyword>
<dbReference type="Proteomes" id="UP000694540">
    <property type="component" value="Unplaced"/>
</dbReference>
<evidence type="ECO:0000256" key="5">
    <source>
        <dbReference type="ARBA" id="ARBA00023136"/>
    </source>
</evidence>
<evidence type="ECO:0000256" key="8">
    <source>
        <dbReference type="SAM" id="Phobius"/>
    </source>
</evidence>
<keyword evidence="6" id="KW-0175">Coiled coil</keyword>
<keyword evidence="3" id="KW-0256">Endoplasmic reticulum</keyword>
<evidence type="ECO:0000313" key="10">
    <source>
        <dbReference type="Ensembl" id="ENSCWAP00000012379.1"/>
    </source>
</evidence>
<dbReference type="InterPro" id="IPR024854">
    <property type="entry name" value="Kinectin"/>
</dbReference>
<feature type="region of interest" description="Disordered" evidence="7">
    <location>
        <begin position="108"/>
        <end position="175"/>
    </location>
</feature>
<comment type="subcellular location">
    <subcellularLocation>
        <location evidence="1">Endoplasmic reticulum membrane</location>
        <topology evidence="1">Single-pass membrane protein</topology>
    </subcellularLocation>
</comment>
<feature type="coiled-coil region" evidence="6">
    <location>
        <begin position="518"/>
        <end position="988"/>
    </location>
</feature>
<feature type="coiled-coil region" evidence="6">
    <location>
        <begin position="288"/>
        <end position="450"/>
    </location>
</feature>